<protein>
    <submittedName>
        <fullName evidence="2">Uncharacterized protein</fullName>
    </submittedName>
</protein>
<dbReference type="EMBL" id="SRLO01000024">
    <property type="protein sequence ID" value="TNN84853.1"/>
    <property type="molecule type" value="Genomic_DNA"/>
</dbReference>
<feature type="region of interest" description="Disordered" evidence="1">
    <location>
        <begin position="121"/>
        <end position="189"/>
    </location>
</feature>
<name>A0A4Z2J5P9_9TELE</name>
<organism evidence="2 3">
    <name type="scientific">Liparis tanakae</name>
    <name type="common">Tanaka's snailfish</name>
    <dbReference type="NCBI Taxonomy" id="230148"/>
    <lineage>
        <taxon>Eukaryota</taxon>
        <taxon>Metazoa</taxon>
        <taxon>Chordata</taxon>
        <taxon>Craniata</taxon>
        <taxon>Vertebrata</taxon>
        <taxon>Euteleostomi</taxon>
        <taxon>Actinopterygii</taxon>
        <taxon>Neopterygii</taxon>
        <taxon>Teleostei</taxon>
        <taxon>Neoteleostei</taxon>
        <taxon>Acanthomorphata</taxon>
        <taxon>Eupercaria</taxon>
        <taxon>Perciformes</taxon>
        <taxon>Cottioidei</taxon>
        <taxon>Cottales</taxon>
        <taxon>Liparidae</taxon>
        <taxon>Liparis</taxon>
    </lineage>
</organism>
<evidence type="ECO:0000313" key="3">
    <source>
        <dbReference type="Proteomes" id="UP000314294"/>
    </source>
</evidence>
<proteinExistence type="predicted"/>
<evidence type="ECO:0000256" key="1">
    <source>
        <dbReference type="SAM" id="MobiDB-lite"/>
    </source>
</evidence>
<feature type="compositionally biased region" description="Basic and acidic residues" evidence="1">
    <location>
        <begin position="121"/>
        <end position="143"/>
    </location>
</feature>
<dbReference type="AlphaFoldDB" id="A0A4Z2J5P9"/>
<dbReference type="Proteomes" id="UP000314294">
    <property type="component" value="Unassembled WGS sequence"/>
</dbReference>
<keyword evidence="3" id="KW-1185">Reference proteome</keyword>
<gene>
    <name evidence="2" type="ORF">EYF80_004898</name>
</gene>
<reference evidence="2 3" key="1">
    <citation type="submission" date="2019-03" db="EMBL/GenBank/DDBJ databases">
        <title>First draft genome of Liparis tanakae, snailfish: a comprehensive survey of snailfish specific genes.</title>
        <authorList>
            <person name="Kim W."/>
            <person name="Song I."/>
            <person name="Jeong J.-H."/>
            <person name="Kim D."/>
            <person name="Kim S."/>
            <person name="Ryu S."/>
            <person name="Song J.Y."/>
            <person name="Lee S.K."/>
        </authorList>
    </citation>
    <scope>NUCLEOTIDE SEQUENCE [LARGE SCALE GENOMIC DNA]</scope>
    <source>
        <tissue evidence="2">Muscle</tissue>
    </source>
</reference>
<accession>A0A4Z2J5P9</accession>
<evidence type="ECO:0000313" key="2">
    <source>
        <dbReference type="EMBL" id="TNN84853.1"/>
    </source>
</evidence>
<sequence>MKSDGPFAWTAINPSELGDRTREAAFRLQQQGVGSAVRGLKKHRSNLSSALCDHNVNSGKSHPRLDVSPRLSSLLFTSFSLWSFKLAAGRNRPLFSEDDTLHTCPAPLGRPTKFNKAEHLAADHPDTSSRGVGEDQRKSKKENANVAPQRDICKLSRRRTRSSSRHQQPEVKGNPEVALLLCRRRRRAH</sequence>
<feature type="compositionally biased region" description="Basic residues" evidence="1">
    <location>
        <begin position="155"/>
        <end position="164"/>
    </location>
</feature>
<comment type="caution">
    <text evidence="2">The sequence shown here is derived from an EMBL/GenBank/DDBJ whole genome shotgun (WGS) entry which is preliminary data.</text>
</comment>